<dbReference type="STRING" id="35128.B8CCA4"/>
<name>B8CCA4_THAPS</name>
<dbReference type="PANTHER" id="PTHR13528">
    <property type="entry name" value="39S RIBOSOMAL PROTEIN L28, MITOCHONDRIAL"/>
    <property type="match status" value="1"/>
</dbReference>
<keyword evidence="3" id="KW-0687">Ribonucleoprotein</keyword>
<dbReference type="Pfam" id="PF00830">
    <property type="entry name" value="Ribosomal_L28"/>
    <property type="match status" value="1"/>
</dbReference>
<organism evidence="5 6">
    <name type="scientific">Thalassiosira pseudonana</name>
    <name type="common">Marine diatom</name>
    <name type="synonym">Cyclotella nana</name>
    <dbReference type="NCBI Taxonomy" id="35128"/>
    <lineage>
        <taxon>Eukaryota</taxon>
        <taxon>Sar</taxon>
        <taxon>Stramenopiles</taxon>
        <taxon>Ochrophyta</taxon>
        <taxon>Bacillariophyta</taxon>
        <taxon>Coscinodiscophyceae</taxon>
        <taxon>Thalassiosirophycidae</taxon>
        <taxon>Thalassiosirales</taxon>
        <taxon>Thalassiosiraceae</taxon>
        <taxon>Thalassiosira</taxon>
    </lineage>
</organism>
<feature type="non-terminal residue" evidence="5">
    <location>
        <position position="70"/>
    </location>
</feature>
<feature type="non-terminal residue" evidence="5">
    <location>
        <position position="1"/>
    </location>
</feature>
<dbReference type="InterPro" id="IPR037147">
    <property type="entry name" value="Ribosomal_bL28_sf"/>
</dbReference>
<protein>
    <recommendedName>
        <fullName evidence="4">Large ribosomal subunit protein bL28m</fullName>
    </recommendedName>
</protein>
<gene>
    <name evidence="5" type="primary">RM24</name>
    <name evidence="5" type="ORF">THAPSDRAFT_264149</name>
</gene>
<dbReference type="HOGENOM" id="CLU_064548_4_3_1"/>
<dbReference type="HAMAP" id="MF_00373">
    <property type="entry name" value="Ribosomal_bL28"/>
    <property type="match status" value="1"/>
</dbReference>
<reference evidence="5 6" key="2">
    <citation type="journal article" date="2008" name="Nature">
        <title>The Phaeodactylum genome reveals the evolutionary history of diatom genomes.</title>
        <authorList>
            <person name="Bowler C."/>
            <person name="Allen A.E."/>
            <person name="Badger J.H."/>
            <person name="Grimwood J."/>
            <person name="Jabbari K."/>
            <person name="Kuo A."/>
            <person name="Maheswari U."/>
            <person name="Martens C."/>
            <person name="Maumus F."/>
            <person name="Otillar R.P."/>
            <person name="Rayko E."/>
            <person name="Salamov A."/>
            <person name="Vandepoele K."/>
            <person name="Beszteri B."/>
            <person name="Gruber A."/>
            <person name="Heijde M."/>
            <person name="Katinka M."/>
            <person name="Mock T."/>
            <person name="Valentin K."/>
            <person name="Verret F."/>
            <person name="Berges J.A."/>
            <person name="Brownlee C."/>
            <person name="Cadoret J.P."/>
            <person name="Chiovitti A."/>
            <person name="Choi C.J."/>
            <person name="Coesel S."/>
            <person name="De Martino A."/>
            <person name="Detter J.C."/>
            <person name="Durkin C."/>
            <person name="Falciatore A."/>
            <person name="Fournet J."/>
            <person name="Haruta M."/>
            <person name="Huysman M.J."/>
            <person name="Jenkins B.D."/>
            <person name="Jiroutova K."/>
            <person name="Jorgensen R.E."/>
            <person name="Joubert Y."/>
            <person name="Kaplan A."/>
            <person name="Kroger N."/>
            <person name="Kroth P.G."/>
            <person name="La Roche J."/>
            <person name="Lindquist E."/>
            <person name="Lommer M."/>
            <person name="Martin-Jezequel V."/>
            <person name="Lopez P.J."/>
            <person name="Lucas S."/>
            <person name="Mangogna M."/>
            <person name="McGinnis K."/>
            <person name="Medlin L.K."/>
            <person name="Montsant A."/>
            <person name="Oudot-Le Secq M.P."/>
            <person name="Napoli C."/>
            <person name="Obornik M."/>
            <person name="Parker M.S."/>
            <person name="Petit J.L."/>
            <person name="Porcel B.M."/>
            <person name="Poulsen N."/>
            <person name="Robison M."/>
            <person name="Rychlewski L."/>
            <person name="Rynearson T.A."/>
            <person name="Schmutz J."/>
            <person name="Shapiro H."/>
            <person name="Siaut M."/>
            <person name="Stanley M."/>
            <person name="Sussman M.R."/>
            <person name="Taylor A.R."/>
            <person name="Vardi A."/>
            <person name="von Dassow P."/>
            <person name="Vyverman W."/>
            <person name="Willis A."/>
            <person name="Wyrwicz L.S."/>
            <person name="Rokhsar D.S."/>
            <person name="Weissenbach J."/>
            <person name="Armbrust E.V."/>
            <person name="Green B.R."/>
            <person name="Van de Peer Y."/>
            <person name="Grigoriev I.V."/>
        </authorList>
    </citation>
    <scope>NUCLEOTIDE SEQUENCE [LARGE SCALE GENOMIC DNA]</scope>
    <source>
        <strain evidence="5 6">CCMP1335</strain>
    </source>
</reference>
<dbReference type="RefSeq" id="XP_002293914.1">
    <property type="nucleotide sequence ID" value="XM_002293878.1"/>
</dbReference>
<dbReference type="GO" id="GO:0005840">
    <property type="term" value="C:ribosome"/>
    <property type="evidence" value="ECO:0007669"/>
    <property type="project" value="UniProtKB-KW"/>
</dbReference>
<dbReference type="InParanoid" id="B8CCA4"/>
<dbReference type="InterPro" id="IPR034704">
    <property type="entry name" value="Ribosomal_bL28/bL31-like_sf"/>
</dbReference>
<sequence>RSLRGLYDGKDVRFGNNVPFSLKKTRRRWNPNVQLKRVYSEILGEMIPFHITTSALRSIDKMGGLDNYLL</sequence>
<evidence type="ECO:0000256" key="1">
    <source>
        <dbReference type="ARBA" id="ARBA00008760"/>
    </source>
</evidence>
<evidence type="ECO:0000256" key="4">
    <source>
        <dbReference type="ARBA" id="ARBA00035269"/>
    </source>
</evidence>
<proteinExistence type="inferred from homology"/>
<evidence type="ECO:0000313" key="6">
    <source>
        <dbReference type="Proteomes" id="UP000001449"/>
    </source>
</evidence>
<dbReference type="KEGG" id="tps:THAPSDRAFT_264149"/>
<dbReference type="eggNOG" id="KOG3278">
    <property type="taxonomic scope" value="Eukaryota"/>
</dbReference>
<keyword evidence="2 5" id="KW-0689">Ribosomal protein</keyword>
<dbReference type="SUPFAM" id="SSF143800">
    <property type="entry name" value="L28p-like"/>
    <property type="match status" value="1"/>
</dbReference>
<dbReference type="PaxDb" id="35128-Thaps264149"/>
<dbReference type="FunFam" id="2.30.170.40:FF:000003">
    <property type="entry name" value="54S ribosomal protein L24"/>
    <property type="match status" value="1"/>
</dbReference>
<evidence type="ECO:0000256" key="3">
    <source>
        <dbReference type="ARBA" id="ARBA00023274"/>
    </source>
</evidence>
<evidence type="ECO:0000313" key="5">
    <source>
        <dbReference type="EMBL" id="EED88923.1"/>
    </source>
</evidence>
<comment type="similarity">
    <text evidence="1">Belongs to the bacterial ribosomal protein bL28 family.</text>
</comment>
<dbReference type="Gene3D" id="2.30.170.40">
    <property type="entry name" value="Ribosomal protein L28/L24"/>
    <property type="match status" value="1"/>
</dbReference>
<dbReference type="GeneID" id="7450871"/>
<dbReference type="EMBL" id="CM000649">
    <property type="protein sequence ID" value="EED88923.1"/>
    <property type="molecule type" value="Genomic_DNA"/>
</dbReference>
<dbReference type="OMA" id="MIPFHIT"/>
<dbReference type="AlphaFoldDB" id="B8CCA4"/>
<accession>B8CCA4</accession>
<evidence type="ECO:0000256" key="2">
    <source>
        <dbReference type="ARBA" id="ARBA00022980"/>
    </source>
</evidence>
<reference evidence="5 6" key="1">
    <citation type="journal article" date="2004" name="Science">
        <title>The genome of the diatom Thalassiosira pseudonana: ecology, evolution, and metabolism.</title>
        <authorList>
            <person name="Armbrust E.V."/>
            <person name="Berges J.A."/>
            <person name="Bowler C."/>
            <person name="Green B.R."/>
            <person name="Martinez D."/>
            <person name="Putnam N.H."/>
            <person name="Zhou S."/>
            <person name="Allen A.E."/>
            <person name="Apt K.E."/>
            <person name="Bechner M."/>
            <person name="Brzezinski M.A."/>
            <person name="Chaal B.K."/>
            <person name="Chiovitti A."/>
            <person name="Davis A.K."/>
            <person name="Demarest M.S."/>
            <person name="Detter J.C."/>
            <person name="Glavina T."/>
            <person name="Goodstein D."/>
            <person name="Hadi M.Z."/>
            <person name="Hellsten U."/>
            <person name="Hildebrand M."/>
            <person name="Jenkins B.D."/>
            <person name="Jurka J."/>
            <person name="Kapitonov V.V."/>
            <person name="Kroger N."/>
            <person name="Lau W.W."/>
            <person name="Lane T.W."/>
            <person name="Larimer F.W."/>
            <person name="Lippmeier J.C."/>
            <person name="Lucas S."/>
            <person name="Medina M."/>
            <person name="Montsant A."/>
            <person name="Obornik M."/>
            <person name="Parker M.S."/>
            <person name="Palenik B."/>
            <person name="Pazour G.J."/>
            <person name="Richardson P.M."/>
            <person name="Rynearson T.A."/>
            <person name="Saito M.A."/>
            <person name="Schwartz D.C."/>
            <person name="Thamatrakoln K."/>
            <person name="Valentin K."/>
            <person name="Vardi A."/>
            <person name="Wilkerson F.P."/>
            <person name="Rokhsar D.S."/>
        </authorList>
    </citation>
    <scope>NUCLEOTIDE SEQUENCE [LARGE SCALE GENOMIC DNA]</scope>
    <source>
        <strain evidence="5 6">CCMP1335</strain>
    </source>
</reference>
<dbReference type="GO" id="GO:1990904">
    <property type="term" value="C:ribonucleoprotein complex"/>
    <property type="evidence" value="ECO:0007669"/>
    <property type="project" value="UniProtKB-KW"/>
</dbReference>
<dbReference type="GO" id="GO:0003735">
    <property type="term" value="F:structural constituent of ribosome"/>
    <property type="evidence" value="ECO:0007669"/>
    <property type="project" value="InterPro"/>
</dbReference>
<dbReference type="InterPro" id="IPR026569">
    <property type="entry name" value="Ribosomal_bL28"/>
</dbReference>
<dbReference type="Proteomes" id="UP000001449">
    <property type="component" value="Chromosome 14"/>
</dbReference>
<dbReference type="PANTHER" id="PTHR13528:SF2">
    <property type="entry name" value="LARGE RIBOSOMAL SUBUNIT PROTEIN BL28M"/>
    <property type="match status" value="1"/>
</dbReference>
<keyword evidence="6" id="KW-1185">Reference proteome</keyword>